<proteinExistence type="inferred from homology"/>
<dbReference type="eggNOG" id="COG1937">
    <property type="taxonomic scope" value="Bacteria"/>
</dbReference>
<evidence type="ECO:0000313" key="2">
    <source>
        <dbReference type="EMBL" id="AAP77168.1"/>
    </source>
</evidence>
<dbReference type="GO" id="GO:0003677">
    <property type="term" value="F:DNA binding"/>
    <property type="evidence" value="ECO:0007669"/>
    <property type="project" value="InterPro"/>
</dbReference>
<sequence>MLEHKTMQNIHKRLKKIIGQLNGIDKMISDNAACPDVLIQLNAAKSALHKVGQIVLEGHINHCVRDSICDEANDIDKTLNELATAIEHFSRMS</sequence>
<gene>
    <name evidence="2" type="ordered locus">HH_0571</name>
</gene>
<dbReference type="InterPro" id="IPR003735">
    <property type="entry name" value="Metal_Tscrpt_repr"/>
</dbReference>
<dbReference type="InterPro" id="IPR038390">
    <property type="entry name" value="Metal_Tscrpt_repr_sf"/>
</dbReference>
<dbReference type="AlphaFoldDB" id="Q7VIN3"/>
<dbReference type="PANTHER" id="PTHR33677">
    <property type="entry name" value="TRANSCRIPTIONAL REPRESSOR FRMR-RELATED"/>
    <property type="match status" value="1"/>
</dbReference>
<organism evidence="2 3">
    <name type="scientific">Helicobacter hepaticus (strain ATCC 51449 / 3B1)</name>
    <dbReference type="NCBI Taxonomy" id="235279"/>
    <lineage>
        <taxon>Bacteria</taxon>
        <taxon>Pseudomonadati</taxon>
        <taxon>Campylobacterota</taxon>
        <taxon>Epsilonproteobacteria</taxon>
        <taxon>Campylobacterales</taxon>
        <taxon>Helicobacteraceae</taxon>
        <taxon>Helicobacter</taxon>
    </lineage>
</organism>
<dbReference type="PANTHER" id="PTHR33677:SF3">
    <property type="entry name" value="COPPER-SENSING TRANSCRIPTIONAL REPRESSOR RICR"/>
    <property type="match status" value="1"/>
</dbReference>
<dbReference type="EMBL" id="AE017125">
    <property type="protein sequence ID" value="AAP77168.1"/>
    <property type="molecule type" value="Genomic_DNA"/>
</dbReference>
<dbReference type="Gene3D" id="1.20.58.1000">
    <property type="entry name" value="Metal-sensitive repressor, helix protomer"/>
    <property type="match status" value="1"/>
</dbReference>
<dbReference type="Pfam" id="PF02583">
    <property type="entry name" value="Trns_repr_metal"/>
    <property type="match status" value="1"/>
</dbReference>
<dbReference type="STRING" id="235279.HH_0571"/>
<evidence type="ECO:0000256" key="1">
    <source>
        <dbReference type="ARBA" id="ARBA00005260"/>
    </source>
</evidence>
<dbReference type="HOGENOM" id="CLU_130332_2_3_7"/>
<dbReference type="KEGG" id="hhe:HH_0571"/>
<evidence type="ECO:0008006" key="4">
    <source>
        <dbReference type="Google" id="ProtNLM"/>
    </source>
</evidence>
<reference evidence="2 3" key="1">
    <citation type="journal article" date="2003" name="Proc. Natl. Acad. Sci. U.S.A.">
        <title>The complete genome sequence of the carcinogenic bacterium Helicobacter hepaticus.</title>
        <authorList>
            <person name="Suerbaum S."/>
            <person name="Josenhans C."/>
            <person name="Sterzenbach T."/>
            <person name="Drescher B."/>
            <person name="Brandt P."/>
            <person name="Bell M."/>
            <person name="Droege M."/>
            <person name="Fartmann B."/>
            <person name="Fischer H.-P."/>
            <person name="Ge Z."/>
            <person name="Hoerster A."/>
            <person name="Holland R."/>
            <person name="Klein K."/>
            <person name="Koenig J."/>
            <person name="Macko L."/>
            <person name="Mendz G.L."/>
            <person name="Nyakatura G."/>
            <person name="Schauer D.B."/>
            <person name="Shen Z."/>
            <person name="Weber J."/>
            <person name="Frosch M."/>
            <person name="Fox J.G."/>
        </authorList>
    </citation>
    <scope>NUCLEOTIDE SEQUENCE [LARGE SCALE GENOMIC DNA]</scope>
    <source>
        <strain evidence="3">ATCC 51449 / 3B1</strain>
    </source>
</reference>
<keyword evidence="3" id="KW-1185">Reference proteome</keyword>
<accession>Q7VIN3</accession>
<name>Q7VIN3_HELHP</name>
<dbReference type="Proteomes" id="UP000002495">
    <property type="component" value="Chromosome"/>
</dbReference>
<dbReference type="GO" id="GO:0045892">
    <property type="term" value="P:negative regulation of DNA-templated transcription"/>
    <property type="evidence" value="ECO:0007669"/>
    <property type="project" value="UniProtKB-ARBA"/>
</dbReference>
<dbReference type="GO" id="GO:0046872">
    <property type="term" value="F:metal ion binding"/>
    <property type="evidence" value="ECO:0007669"/>
    <property type="project" value="InterPro"/>
</dbReference>
<comment type="similarity">
    <text evidence="1">Belongs to the FrmR/RcnR family.</text>
</comment>
<protein>
    <recommendedName>
        <fullName evidence="4">Metal-sensitive transcriptional repressor</fullName>
    </recommendedName>
</protein>
<dbReference type="RefSeq" id="WP_011115413.1">
    <property type="nucleotide sequence ID" value="NC_004917.1"/>
</dbReference>
<evidence type="ECO:0000313" key="3">
    <source>
        <dbReference type="Proteomes" id="UP000002495"/>
    </source>
</evidence>